<evidence type="ECO:0000256" key="5">
    <source>
        <dbReference type="PIRSR" id="PIRSR606710-2"/>
    </source>
</evidence>
<dbReference type="Pfam" id="PF04616">
    <property type="entry name" value="Glyco_hydro_43"/>
    <property type="match status" value="1"/>
</dbReference>
<comment type="similarity">
    <text evidence="1 6">Belongs to the glycosyl hydrolase 43 family.</text>
</comment>
<dbReference type="InterPro" id="IPR023296">
    <property type="entry name" value="Glyco_hydro_beta-prop_sf"/>
</dbReference>
<comment type="caution">
    <text evidence="8">The sequence shown here is derived from an EMBL/GenBank/DDBJ whole genome shotgun (WGS) entry which is preliminary data.</text>
</comment>
<organism evidence="8 9">
    <name type="scientific">Neptunicella marina</name>
    <dbReference type="NCBI Taxonomy" id="2125989"/>
    <lineage>
        <taxon>Bacteria</taxon>
        <taxon>Pseudomonadati</taxon>
        <taxon>Pseudomonadota</taxon>
        <taxon>Gammaproteobacteria</taxon>
        <taxon>Alteromonadales</taxon>
        <taxon>Alteromonadaceae</taxon>
        <taxon>Neptunicella</taxon>
    </lineage>
</organism>
<evidence type="ECO:0000313" key="9">
    <source>
        <dbReference type="Proteomes" id="UP000601768"/>
    </source>
</evidence>
<accession>A0A8J6M3I5</accession>
<dbReference type="AlphaFoldDB" id="A0A8J6M3I5"/>
<keyword evidence="2 6" id="KW-0378">Hydrolase</keyword>
<dbReference type="InterPro" id="IPR013320">
    <property type="entry name" value="ConA-like_dom_sf"/>
</dbReference>
<evidence type="ECO:0000313" key="8">
    <source>
        <dbReference type="EMBL" id="MBC3765426.1"/>
    </source>
</evidence>
<name>A0A8J6M3I5_9ALTE</name>
<sequence>MLRVSHPLFVATVMLIVSCLSGCGDKKVVDNAASIKVKPVASFNWFEYQGNDKVFGQPLKADEFYNPVISGFFPDPSITRKGDDYYLTTSSFSYAPGLPVLHSKDLVNWQLIGHALNRNAQFNFDGLRVSRGIFAPTIRYHDGLFYIITTAVDSGGNFIITAEDPAGPWSGPIWLPEVGGIDPDIFFDDNGKVYITHNDAPAEKPRYDGHRAIWMWEYDPATQKVVKDSGHVVVNGGTDISKKPIWIEAPHLYKINGWYYLMCAQGGTGDNHSEVIFRSRSLEAPFEPYANNPILTQRDLDPNRAQPVTTAGHADLIQTPAGDWWAVFLATRSYEQRFYNTGRETFLLPVSWNNDWPTILAKGDVVPYVTKRPNLDLFKPADAVPQTGNFVWRDDFEQTNLDLNWSWLRQAEHSWSALENGQLTLTAQPANLNSLNQPAFIGHRQQHMHFTASAELVLPESTEIETGLTAFQNSQYHYDFGLSKMTGGYHLLVRQMAAGIEQKLANIKIVAEAGDTIRLSITANAGKMDFSYSLADNQQPFLKDTDGKILSTTVAGGFVGTMVGPYSQFVKNGEK</sequence>
<dbReference type="Gene3D" id="2.115.10.20">
    <property type="entry name" value="Glycosyl hydrolase domain, family 43"/>
    <property type="match status" value="1"/>
</dbReference>
<protein>
    <submittedName>
        <fullName evidence="8">Glycoside hydrolase family 43 protein</fullName>
    </submittedName>
</protein>
<evidence type="ECO:0000256" key="1">
    <source>
        <dbReference type="ARBA" id="ARBA00009865"/>
    </source>
</evidence>
<evidence type="ECO:0000259" key="7">
    <source>
        <dbReference type="Pfam" id="PF17851"/>
    </source>
</evidence>
<feature type="active site" description="Proton acceptor" evidence="4">
    <location>
        <position position="75"/>
    </location>
</feature>
<reference evidence="8" key="2">
    <citation type="submission" date="2020-08" db="EMBL/GenBank/DDBJ databases">
        <authorList>
            <person name="Lai Q."/>
        </authorList>
    </citation>
    <scope>NUCLEOTIDE SEQUENCE</scope>
    <source>
        <strain evidence="8">S27-2</strain>
    </source>
</reference>
<gene>
    <name evidence="8" type="ORF">H8B19_06025</name>
</gene>
<dbReference type="SUPFAM" id="SSF75005">
    <property type="entry name" value="Arabinanase/levansucrase/invertase"/>
    <property type="match status" value="1"/>
</dbReference>
<proteinExistence type="inferred from homology"/>
<dbReference type="GO" id="GO:0005975">
    <property type="term" value="P:carbohydrate metabolic process"/>
    <property type="evidence" value="ECO:0007669"/>
    <property type="project" value="InterPro"/>
</dbReference>
<dbReference type="Proteomes" id="UP000601768">
    <property type="component" value="Unassembled WGS sequence"/>
</dbReference>
<dbReference type="Pfam" id="PF17851">
    <property type="entry name" value="GH43_C2"/>
    <property type="match status" value="1"/>
</dbReference>
<feature type="site" description="Important for catalytic activity, responsible for pKa modulation of the active site Glu and correct orientation of both the proton donor and substrate" evidence="5">
    <location>
        <position position="182"/>
    </location>
</feature>
<dbReference type="Gene3D" id="2.60.120.200">
    <property type="match status" value="1"/>
</dbReference>
<dbReference type="PANTHER" id="PTHR42812:SF12">
    <property type="entry name" value="BETA-XYLOSIDASE-RELATED"/>
    <property type="match status" value="1"/>
</dbReference>
<dbReference type="GO" id="GO:0004553">
    <property type="term" value="F:hydrolase activity, hydrolyzing O-glycosyl compounds"/>
    <property type="evidence" value="ECO:0007669"/>
    <property type="project" value="InterPro"/>
</dbReference>
<feature type="domain" description="Beta-xylosidase C-terminal Concanavalin A-like" evidence="7">
    <location>
        <begin position="393"/>
        <end position="568"/>
    </location>
</feature>
<feature type="active site" description="Proton donor" evidence="4">
    <location>
        <position position="248"/>
    </location>
</feature>
<evidence type="ECO:0000256" key="2">
    <source>
        <dbReference type="ARBA" id="ARBA00022801"/>
    </source>
</evidence>
<keyword evidence="9" id="KW-1185">Reference proteome</keyword>
<dbReference type="InterPro" id="IPR051795">
    <property type="entry name" value="Glycosyl_Hydrlase_43"/>
</dbReference>
<evidence type="ECO:0000256" key="3">
    <source>
        <dbReference type="ARBA" id="ARBA00023295"/>
    </source>
</evidence>
<keyword evidence="3 6" id="KW-0326">Glycosidase</keyword>
<dbReference type="PROSITE" id="PS51257">
    <property type="entry name" value="PROKAR_LIPOPROTEIN"/>
    <property type="match status" value="1"/>
</dbReference>
<dbReference type="EMBL" id="JACNEP010000003">
    <property type="protein sequence ID" value="MBC3765426.1"/>
    <property type="molecule type" value="Genomic_DNA"/>
</dbReference>
<dbReference type="CDD" id="cd18617">
    <property type="entry name" value="GH43_XynB-like"/>
    <property type="match status" value="1"/>
</dbReference>
<dbReference type="InterPro" id="IPR006710">
    <property type="entry name" value="Glyco_hydro_43"/>
</dbReference>
<evidence type="ECO:0000256" key="4">
    <source>
        <dbReference type="PIRSR" id="PIRSR606710-1"/>
    </source>
</evidence>
<dbReference type="PANTHER" id="PTHR42812">
    <property type="entry name" value="BETA-XYLOSIDASE"/>
    <property type="match status" value="1"/>
</dbReference>
<dbReference type="InterPro" id="IPR041542">
    <property type="entry name" value="GH43_C2"/>
</dbReference>
<evidence type="ECO:0000256" key="6">
    <source>
        <dbReference type="RuleBase" id="RU361187"/>
    </source>
</evidence>
<reference evidence="8" key="1">
    <citation type="journal article" date="2018" name="Int. J. Syst. Evol. Microbiol.">
        <title>Neptunicella marina gen. nov., sp. nov., isolated from surface seawater.</title>
        <authorList>
            <person name="Liu X."/>
            <person name="Lai Q."/>
            <person name="Du Y."/>
            <person name="Zhang X."/>
            <person name="Liu Z."/>
            <person name="Sun F."/>
            <person name="Shao Z."/>
        </authorList>
    </citation>
    <scope>NUCLEOTIDE SEQUENCE</scope>
    <source>
        <strain evidence="8">S27-2</strain>
    </source>
</reference>
<dbReference type="SUPFAM" id="SSF49899">
    <property type="entry name" value="Concanavalin A-like lectins/glucanases"/>
    <property type="match status" value="1"/>
</dbReference>
<dbReference type="RefSeq" id="WP_186505894.1">
    <property type="nucleotide sequence ID" value="NZ_JACNEP010000003.1"/>
</dbReference>